<accession>A0A0C3RH86</accession>
<dbReference type="PIRSF" id="PIRSF000390">
    <property type="entry name" value="PLP_StrS"/>
    <property type="match status" value="1"/>
</dbReference>
<evidence type="ECO:0000313" key="7">
    <source>
        <dbReference type="Proteomes" id="UP000031980"/>
    </source>
</evidence>
<organism evidence="5 7">
    <name type="scientific">Sanguibacteroides justesenii</name>
    <dbReference type="NCBI Taxonomy" id="1547597"/>
    <lineage>
        <taxon>Bacteria</taxon>
        <taxon>Pseudomonadati</taxon>
        <taxon>Bacteroidota</taxon>
        <taxon>Bacteroidia</taxon>
        <taxon>Bacteroidales</taxon>
        <taxon>Porphyromonadaceae</taxon>
        <taxon>Sanguibacteroides</taxon>
    </lineage>
</organism>
<comment type="caution">
    <text evidence="5">The sequence shown here is derived from an EMBL/GenBank/DDBJ whole genome shotgun (WGS) entry which is preliminary data.</text>
</comment>
<dbReference type="SUPFAM" id="SSF53383">
    <property type="entry name" value="PLP-dependent transferases"/>
    <property type="match status" value="1"/>
</dbReference>
<dbReference type="EMBL" id="JPIU01000038">
    <property type="protein sequence ID" value="KIO45024.1"/>
    <property type="molecule type" value="Genomic_DNA"/>
</dbReference>
<evidence type="ECO:0000256" key="1">
    <source>
        <dbReference type="PIRSR" id="PIRSR000390-1"/>
    </source>
</evidence>
<name>A0A0C3RH86_9PORP</name>
<protein>
    <submittedName>
        <fullName evidence="5">Pleiotropic regulatory protein DegT</fullName>
    </submittedName>
</protein>
<dbReference type="GO" id="GO:0030170">
    <property type="term" value="F:pyridoxal phosphate binding"/>
    <property type="evidence" value="ECO:0007669"/>
    <property type="project" value="TreeGrafter"/>
</dbReference>
<dbReference type="PANTHER" id="PTHR30244:SF42">
    <property type="entry name" value="UDP-2-ACETAMIDO-2-DEOXY-3-OXO-D-GLUCURONATE AMINOTRANSFERASE"/>
    <property type="match status" value="1"/>
</dbReference>
<gene>
    <name evidence="5" type="ORF">BA92_08475</name>
    <name evidence="4" type="ORF">IE90_14100</name>
</gene>
<evidence type="ECO:0000256" key="3">
    <source>
        <dbReference type="RuleBase" id="RU004508"/>
    </source>
</evidence>
<dbReference type="InterPro" id="IPR000653">
    <property type="entry name" value="DegT/StrS_aminotransferase"/>
</dbReference>
<dbReference type="AlphaFoldDB" id="A0A0C3RH86"/>
<dbReference type="InterPro" id="IPR015424">
    <property type="entry name" value="PyrdxlP-dep_Trfase"/>
</dbReference>
<evidence type="ECO:0000313" key="4">
    <source>
        <dbReference type="EMBL" id="KIO43314.1"/>
    </source>
</evidence>
<dbReference type="Proteomes" id="UP000031980">
    <property type="component" value="Unassembled WGS sequence"/>
</dbReference>
<evidence type="ECO:0000313" key="6">
    <source>
        <dbReference type="Proteomes" id="UP000031937"/>
    </source>
</evidence>
<dbReference type="EMBL" id="JPIT01000032">
    <property type="protein sequence ID" value="KIO43314.1"/>
    <property type="molecule type" value="Genomic_DNA"/>
</dbReference>
<proteinExistence type="inferred from homology"/>
<keyword evidence="2 3" id="KW-0663">Pyridoxal phosphate</keyword>
<dbReference type="InterPro" id="IPR015421">
    <property type="entry name" value="PyrdxlP-dep_Trfase_major"/>
</dbReference>
<dbReference type="Pfam" id="PF01041">
    <property type="entry name" value="DegT_DnrJ_EryC1"/>
    <property type="match status" value="1"/>
</dbReference>
<comment type="similarity">
    <text evidence="3">Belongs to the DegT/DnrJ/EryC1 family.</text>
</comment>
<dbReference type="GO" id="GO:0000271">
    <property type="term" value="P:polysaccharide biosynthetic process"/>
    <property type="evidence" value="ECO:0007669"/>
    <property type="project" value="TreeGrafter"/>
</dbReference>
<evidence type="ECO:0000256" key="2">
    <source>
        <dbReference type="PIRSR" id="PIRSR000390-2"/>
    </source>
</evidence>
<dbReference type="InterPro" id="IPR015422">
    <property type="entry name" value="PyrdxlP-dep_Trfase_small"/>
</dbReference>
<feature type="modified residue" description="N6-(pyridoxal phosphate)lysine" evidence="2">
    <location>
        <position position="190"/>
    </location>
</feature>
<dbReference type="PANTHER" id="PTHR30244">
    <property type="entry name" value="TRANSAMINASE"/>
    <property type="match status" value="1"/>
</dbReference>
<dbReference type="Proteomes" id="UP000031937">
    <property type="component" value="Unassembled WGS sequence"/>
</dbReference>
<feature type="active site" description="Proton acceptor" evidence="1">
    <location>
        <position position="190"/>
    </location>
</feature>
<evidence type="ECO:0000313" key="5">
    <source>
        <dbReference type="EMBL" id="KIO45024.1"/>
    </source>
</evidence>
<dbReference type="GO" id="GO:0008483">
    <property type="term" value="F:transaminase activity"/>
    <property type="evidence" value="ECO:0007669"/>
    <property type="project" value="TreeGrafter"/>
</dbReference>
<dbReference type="CDD" id="cd00616">
    <property type="entry name" value="AHBA_syn"/>
    <property type="match status" value="1"/>
</dbReference>
<sequence>MIKMVDLQAQYSDLRDKMDCAVGDVMIGGSFINGTDVHAFEVELAEYVGARHCIGCANGTDAIILALMAVGLCPGDEVIIPSFSFVSAAEAVVLLGGHPVFADVNPITFNIDYESVIRLITSRTKAIIPTHLFGQPCDMERIMEIADRYRLVVIEDNAQSLGSRFVFSDKSSRYAGTIGLVGCTSFFPSKVLGCFGDGGALFTDDPELAHKIKSLANHGQGVKYHHYYVGLNSRLDTLQAAVLRVKLPHLDRWIAHRRHAAAVYTAMLSDVPMIQTPVEAVFGTHIYHQYTLKVPSETRDSLRRALKEAGIESMVYYPKPLHLQPAYHKACSMDKKITNALTLSESVLSIPMHGNITEDDQRIVIEAIKNFYK</sequence>
<reference evidence="5 7" key="1">
    <citation type="submission" date="2014-07" db="EMBL/GenBank/DDBJ databases">
        <title>Porphyromonadaceae bacterium OUH 308042 = ATCC BAA-2681 = DSM 28342 draft genome.</title>
        <authorList>
            <person name="Sydenham T.V."/>
            <person name="Hasman H."/>
            <person name="Justensen U.S."/>
        </authorList>
    </citation>
    <scope>NUCLEOTIDE SEQUENCE [LARGE SCALE GENOMIC DNA]</scope>
    <source>
        <strain evidence="5 7">OUH 308042</strain>
    </source>
</reference>
<dbReference type="Gene3D" id="3.40.640.10">
    <property type="entry name" value="Type I PLP-dependent aspartate aminotransferase-like (Major domain)"/>
    <property type="match status" value="1"/>
</dbReference>
<reference evidence="4 6" key="2">
    <citation type="submission" date="2014-07" db="EMBL/GenBank/DDBJ databases">
        <title>Porphyromonadaceae bacterium OUH 334697 = ATCC BAA-2682 = DSM 28341 draft genome.</title>
        <authorList>
            <person name="Sydenham T.V."/>
            <person name="Hasman H."/>
            <person name="Justesen U.S."/>
        </authorList>
    </citation>
    <scope>NUCLEOTIDE SEQUENCE [LARGE SCALE GENOMIC DNA]</scope>
    <source>
        <strain evidence="4 6">OUH 334697</strain>
    </source>
</reference>
<dbReference type="RefSeq" id="WP_181416522.1">
    <property type="nucleotide sequence ID" value="NZ_JPIT01000032.1"/>
</dbReference>
<dbReference type="Gene3D" id="3.90.1150.10">
    <property type="entry name" value="Aspartate Aminotransferase, domain 1"/>
    <property type="match status" value="1"/>
</dbReference>
<keyword evidence="7" id="KW-1185">Reference proteome</keyword>